<comment type="caution">
    <text evidence="2">The sequence shown here is derived from an EMBL/GenBank/DDBJ whole genome shotgun (WGS) entry which is preliminary data.</text>
</comment>
<evidence type="ECO:0000256" key="1">
    <source>
        <dbReference type="SAM" id="Phobius"/>
    </source>
</evidence>
<organism evidence="2">
    <name type="scientific">bioreactor metagenome</name>
    <dbReference type="NCBI Taxonomy" id="1076179"/>
    <lineage>
        <taxon>unclassified sequences</taxon>
        <taxon>metagenomes</taxon>
        <taxon>ecological metagenomes</taxon>
    </lineage>
</organism>
<name>A0A644X7R7_9ZZZZ</name>
<evidence type="ECO:0000313" key="2">
    <source>
        <dbReference type="EMBL" id="MPM10333.1"/>
    </source>
</evidence>
<dbReference type="Gene3D" id="1.25.40.10">
    <property type="entry name" value="Tetratricopeptide repeat domain"/>
    <property type="match status" value="1"/>
</dbReference>
<dbReference type="SUPFAM" id="SSF48452">
    <property type="entry name" value="TPR-like"/>
    <property type="match status" value="1"/>
</dbReference>
<keyword evidence="1" id="KW-1133">Transmembrane helix</keyword>
<sequence>MSKKTVKKQDEFENVEHALTASEAFIEKYQKQILYGLGVVAVLVMGFLAINNFYVKPRSAEAANEMYKSQLYFAKDSFLLALEGDGFESIGFEAISSDYSLTESGNLAKAYAGICYYNLGEYENAIKYLSGYDGDDQYFSITVLGLIGDCYVELGETDKAVRFFGKAAESGNEVLAPVFLKKAAIVYESTGDKSKALQSYQTIKDKYPLSQEGQDIDKYITRLQ</sequence>
<evidence type="ECO:0008006" key="3">
    <source>
        <dbReference type="Google" id="ProtNLM"/>
    </source>
</evidence>
<dbReference type="Pfam" id="PF13181">
    <property type="entry name" value="TPR_8"/>
    <property type="match status" value="1"/>
</dbReference>
<dbReference type="InterPro" id="IPR011990">
    <property type="entry name" value="TPR-like_helical_dom_sf"/>
</dbReference>
<gene>
    <name evidence="2" type="ORF">SDC9_56663</name>
</gene>
<feature type="transmembrane region" description="Helical" evidence="1">
    <location>
        <begin position="33"/>
        <end position="54"/>
    </location>
</feature>
<dbReference type="EMBL" id="VSSQ01001680">
    <property type="protein sequence ID" value="MPM10333.1"/>
    <property type="molecule type" value="Genomic_DNA"/>
</dbReference>
<accession>A0A644X7R7</accession>
<protein>
    <recommendedName>
        <fullName evidence="3">Tetratricopeptide repeat-like domain-containing protein</fullName>
    </recommendedName>
</protein>
<keyword evidence="1" id="KW-0812">Transmembrane</keyword>
<dbReference type="Pfam" id="PF13174">
    <property type="entry name" value="TPR_6"/>
    <property type="match status" value="2"/>
</dbReference>
<dbReference type="InterPro" id="IPR019734">
    <property type="entry name" value="TPR_rpt"/>
</dbReference>
<proteinExistence type="predicted"/>
<dbReference type="AlphaFoldDB" id="A0A644X7R7"/>
<keyword evidence="1" id="KW-0472">Membrane</keyword>
<reference evidence="2" key="1">
    <citation type="submission" date="2019-08" db="EMBL/GenBank/DDBJ databases">
        <authorList>
            <person name="Kucharzyk K."/>
            <person name="Murdoch R.W."/>
            <person name="Higgins S."/>
            <person name="Loffler F."/>
        </authorList>
    </citation>
    <scope>NUCLEOTIDE SEQUENCE</scope>
</reference>